<dbReference type="GO" id="GO:0005737">
    <property type="term" value="C:cytoplasm"/>
    <property type="evidence" value="ECO:0007669"/>
    <property type="project" value="TreeGrafter"/>
</dbReference>
<evidence type="ECO:0000256" key="4">
    <source>
        <dbReference type="PROSITE-ProRule" id="PRU00455"/>
    </source>
</evidence>
<dbReference type="GO" id="GO:0061630">
    <property type="term" value="F:ubiquitin protein ligase activity"/>
    <property type="evidence" value="ECO:0007669"/>
    <property type="project" value="TreeGrafter"/>
</dbReference>
<evidence type="ECO:0000259" key="5">
    <source>
        <dbReference type="PROSITE" id="PS51081"/>
    </source>
</evidence>
<keyword evidence="3" id="KW-0862">Zinc</keyword>
<dbReference type="EMBL" id="JARQZJ010000074">
    <property type="protein sequence ID" value="KAK9882311.1"/>
    <property type="molecule type" value="Genomic_DNA"/>
</dbReference>
<name>A0AAW1UF53_9CUCU</name>
<dbReference type="PROSITE" id="PS51081">
    <property type="entry name" value="ZF_SIAH"/>
    <property type="match status" value="1"/>
</dbReference>
<evidence type="ECO:0000313" key="7">
    <source>
        <dbReference type="Proteomes" id="UP001431783"/>
    </source>
</evidence>
<dbReference type="InterPro" id="IPR052088">
    <property type="entry name" value="E3_ubiquitin-ligase_SINA"/>
</dbReference>
<gene>
    <name evidence="6" type="ORF">WA026_020428</name>
</gene>
<feature type="domain" description="SIAH-type" evidence="5">
    <location>
        <begin position="218"/>
        <end position="273"/>
    </location>
</feature>
<dbReference type="InterPro" id="IPR013083">
    <property type="entry name" value="Znf_RING/FYVE/PHD"/>
</dbReference>
<evidence type="ECO:0000313" key="6">
    <source>
        <dbReference type="EMBL" id="KAK9882311.1"/>
    </source>
</evidence>
<sequence length="387" mass="44451">MESNENSSEYIPIKKFVSLSCGMCQEVLSVPPISFDCSLGVICGRCKTTVELLEGKTYRLIAYESLANYFKFPCKFEKKGCPAMLKWGEVLDHEISCEYLGESNPGDGSLEGVEAANHLKFPSDWNKDSQDSSRLQFDEKLYSARIKKKSMNFPKGIGVKCNNCASYLKFPVYICSSSHNICSNCWLDEEEEEEKFNHCSICFTSLTRNTGMERLSYFLEYPCKNVQNGCTYTESFPNIEKHERTCGYSKKCCLTNCEYKGKHLFTHVSSTHKIDKLGTPYKLTSCVSRTFIFDHQVFSFSGNFSAREGLKFEIICRGTNETYYTFQIQIMDNIYTEISIQDVCIPEYQEFKDITTQFSIEELMRKMFISGEMIQQLFSDYESLIIG</sequence>
<dbReference type="InterPro" id="IPR013010">
    <property type="entry name" value="Znf_SIAH"/>
</dbReference>
<dbReference type="AlphaFoldDB" id="A0AAW1UF53"/>
<proteinExistence type="predicted"/>
<dbReference type="SUPFAM" id="SSF49599">
    <property type="entry name" value="TRAF domain-like"/>
    <property type="match status" value="2"/>
</dbReference>
<dbReference type="Proteomes" id="UP001431783">
    <property type="component" value="Unassembled WGS sequence"/>
</dbReference>
<organism evidence="6 7">
    <name type="scientific">Henosepilachna vigintioctopunctata</name>
    <dbReference type="NCBI Taxonomy" id="420089"/>
    <lineage>
        <taxon>Eukaryota</taxon>
        <taxon>Metazoa</taxon>
        <taxon>Ecdysozoa</taxon>
        <taxon>Arthropoda</taxon>
        <taxon>Hexapoda</taxon>
        <taxon>Insecta</taxon>
        <taxon>Pterygota</taxon>
        <taxon>Neoptera</taxon>
        <taxon>Endopterygota</taxon>
        <taxon>Coleoptera</taxon>
        <taxon>Polyphaga</taxon>
        <taxon>Cucujiformia</taxon>
        <taxon>Coccinelloidea</taxon>
        <taxon>Coccinellidae</taxon>
        <taxon>Epilachninae</taxon>
        <taxon>Epilachnini</taxon>
        <taxon>Henosepilachna</taxon>
    </lineage>
</organism>
<protein>
    <recommendedName>
        <fullName evidence="5">SIAH-type domain-containing protein</fullName>
    </recommendedName>
</protein>
<keyword evidence="7" id="KW-1185">Reference proteome</keyword>
<dbReference type="GO" id="GO:0008270">
    <property type="term" value="F:zinc ion binding"/>
    <property type="evidence" value="ECO:0007669"/>
    <property type="project" value="UniProtKB-KW"/>
</dbReference>
<reference evidence="6 7" key="1">
    <citation type="submission" date="2023-03" db="EMBL/GenBank/DDBJ databases">
        <title>Genome insight into feeding habits of ladybird beetles.</title>
        <authorList>
            <person name="Li H.-S."/>
            <person name="Huang Y.-H."/>
            <person name="Pang H."/>
        </authorList>
    </citation>
    <scope>NUCLEOTIDE SEQUENCE [LARGE SCALE GENOMIC DNA]</scope>
    <source>
        <strain evidence="6">SYSU_2023b</strain>
        <tissue evidence="6">Whole body</tissue>
    </source>
</reference>
<dbReference type="PANTHER" id="PTHR10315:SF117">
    <property type="entry name" value="RING-TYPE E3 UBIQUITIN TRANSFERASE"/>
    <property type="match status" value="1"/>
</dbReference>
<evidence type="ECO:0000256" key="3">
    <source>
        <dbReference type="ARBA" id="ARBA00022833"/>
    </source>
</evidence>
<accession>A0AAW1UF53</accession>
<keyword evidence="2 4" id="KW-0863">Zinc-finger</keyword>
<comment type="caution">
    <text evidence="6">The sequence shown here is derived from an EMBL/GenBank/DDBJ whole genome shotgun (WGS) entry which is preliminary data.</text>
</comment>
<evidence type="ECO:0000256" key="2">
    <source>
        <dbReference type="ARBA" id="ARBA00022771"/>
    </source>
</evidence>
<evidence type="ECO:0000256" key="1">
    <source>
        <dbReference type="ARBA" id="ARBA00022723"/>
    </source>
</evidence>
<dbReference type="Gene3D" id="3.30.40.10">
    <property type="entry name" value="Zinc/RING finger domain, C3HC4 (zinc finger)"/>
    <property type="match status" value="2"/>
</dbReference>
<keyword evidence="1" id="KW-0479">Metal-binding</keyword>
<dbReference type="PANTHER" id="PTHR10315">
    <property type="entry name" value="E3 UBIQUITIN PROTEIN LIGASE SIAH"/>
    <property type="match status" value="1"/>
</dbReference>